<dbReference type="SUPFAM" id="SSF46785">
    <property type="entry name" value="Winged helix' DNA-binding domain"/>
    <property type="match status" value="1"/>
</dbReference>
<dbReference type="PANTHER" id="PTHR33164:SF89">
    <property type="entry name" value="MARR FAMILY REGULATORY PROTEIN"/>
    <property type="match status" value="1"/>
</dbReference>
<accession>A0A059FHS1</accession>
<dbReference type="Pfam" id="PF12802">
    <property type="entry name" value="MarR_2"/>
    <property type="match status" value="1"/>
</dbReference>
<organism evidence="2 3">
    <name type="scientific">Hyphomonas jannaschiana VP2</name>
    <dbReference type="NCBI Taxonomy" id="1280952"/>
    <lineage>
        <taxon>Bacteria</taxon>
        <taxon>Pseudomonadati</taxon>
        <taxon>Pseudomonadota</taxon>
        <taxon>Alphaproteobacteria</taxon>
        <taxon>Hyphomonadales</taxon>
        <taxon>Hyphomonadaceae</taxon>
        <taxon>Hyphomonas</taxon>
    </lineage>
</organism>
<dbReference type="PANTHER" id="PTHR33164">
    <property type="entry name" value="TRANSCRIPTIONAL REGULATOR, MARR FAMILY"/>
    <property type="match status" value="1"/>
</dbReference>
<dbReference type="InterPro" id="IPR000835">
    <property type="entry name" value="HTH_MarR-typ"/>
</dbReference>
<dbReference type="InterPro" id="IPR036388">
    <property type="entry name" value="WH-like_DNA-bd_sf"/>
</dbReference>
<dbReference type="SMART" id="SM00347">
    <property type="entry name" value="HTH_MARR"/>
    <property type="match status" value="1"/>
</dbReference>
<dbReference type="eggNOG" id="COG1846">
    <property type="taxonomic scope" value="Bacteria"/>
</dbReference>
<dbReference type="EMBL" id="ARYJ01000002">
    <property type="protein sequence ID" value="KCZ90199.1"/>
    <property type="molecule type" value="Genomic_DNA"/>
</dbReference>
<dbReference type="RefSeq" id="WP_162177018.1">
    <property type="nucleotide sequence ID" value="NZ_ARYJ01000002.1"/>
</dbReference>
<dbReference type="InterPro" id="IPR039422">
    <property type="entry name" value="MarR/SlyA-like"/>
</dbReference>
<evidence type="ECO:0000313" key="2">
    <source>
        <dbReference type="EMBL" id="KCZ90199.1"/>
    </source>
</evidence>
<evidence type="ECO:0000313" key="3">
    <source>
        <dbReference type="Proteomes" id="UP000024816"/>
    </source>
</evidence>
<sequence length="189" mass="21029">MSEIDADSAELAELLVHVGRVLRSDSSASPLTAAQWTCLRFFSRAGKEANTSSAFADFHGTSRGTASQIIKSLHDKGLLTKIRSKQDARSHIFKLSTLGLKMLDQDPLQSLVSAVDYLGPKNREQLQKLCYSLLENVRQIRNKRPFGTCSHCTYYATHSGSPERSHCKFDQKDLAPEMVGNWCCDFSLS</sequence>
<dbReference type="AlphaFoldDB" id="A0A059FHS1"/>
<dbReference type="Proteomes" id="UP000024816">
    <property type="component" value="Unassembled WGS sequence"/>
</dbReference>
<protein>
    <submittedName>
        <fullName evidence="2">MarR family transcriptional regulator</fullName>
    </submittedName>
</protein>
<evidence type="ECO:0000259" key="1">
    <source>
        <dbReference type="SMART" id="SM00347"/>
    </source>
</evidence>
<proteinExistence type="predicted"/>
<keyword evidence="3" id="KW-1185">Reference proteome</keyword>
<comment type="caution">
    <text evidence="2">The sequence shown here is derived from an EMBL/GenBank/DDBJ whole genome shotgun (WGS) entry which is preliminary data.</text>
</comment>
<name>A0A059FHS1_9PROT</name>
<dbReference type="STRING" id="1280952.HJA_03191"/>
<feature type="domain" description="HTH marR-type" evidence="1">
    <location>
        <begin position="24"/>
        <end position="126"/>
    </location>
</feature>
<gene>
    <name evidence="2" type="ORF">HJA_03191</name>
</gene>
<reference evidence="2 3" key="1">
    <citation type="journal article" date="2014" name="Antonie Van Leeuwenhoek">
        <title>Hyphomonas beringensis sp. nov. and Hyphomonas chukchiensis sp. nov., isolated from surface seawater of the Bering Sea and Chukchi Sea.</title>
        <authorList>
            <person name="Li C."/>
            <person name="Lai Q."/>
            <person name="Li G."/>
            <person name="Dong C."/>
            <person name="Wang J."/>
            <person name="Liao Y."/>
            <person name="Shao Z."/>
        </authorList>
    </citation>
    <scope>NUCLEOTIDE SEQUENCE [LARGE SCALE GENOMIC DNA]</scope>
    <source>
        <strain evidence="2 3">VP2</strain>
    </source>
</reference>
<dbReference type="InterPro" id="IPR036390">
    <property type="entry name" value="WH_DNA-bd_sf"/>
</dbReference>
<dbReference type="GO" id="GO:0003700">
    <property type="term" value="F:DNA-binding transcription factor activity"/>
    <property type="evidence" value="ECO:0007669"/>
    <property type="project" value="InterPro"/>
</dbReference>
<dbReference type="GO" id="GO:0006950">
    <property type="term" value="P:response to stress"/>
    <property type="evidence" value="ECO:0007669"/>
    <property type="project" value="TreeGrafter"/>
</dbReference>
<dbReference type="Gene3D" id="1.10.10.10">
    <property type="entry name" value="Winged helix-like DNA-binding domain superfamily/Winged helix DNA-binding domain"/>
    <property type="match status" value="1"/>
</dbReference>